<dbReference type="InterPro" id="IPR001173">
    <property type="entry name" value="Glyco_trans_2-like"/>
</dbReference>
<name>A0A3A4QS96_9BACT</name>
<keyword evidence="1" id="KW-0812">Transmembrane</keyword>
<dbReference type="GO" id="GO:0016740">
    <property type="term" value="F:transferase activity"/>
    <property type="evidence" value="ECO:0007669"/>
    <property type="project" value="UniProtKB-KW"/>
</dbReference>
<dbReference type="Pfam" id="PF00535">
    <property type="entry name" value="Glycos_transf_2"/>
    <property type="match status" value="1"/>
</dbReference>
<evidence type="ECO:0000313" key="3">
    <source>
        <dbReference type="EMBL" id="RJP56870.1"/>
    </source>
</evidence>
<reference evidence="3 4" key="1">
    <citation type="journal article" date="2017" name="ISME J.">
        <title>Energy and carbon metabolisms in a deep terrestrial subsurface fluid microbial community.</title>
        <authorList>
            <person name="Momper L."/>
            <person name="Jungbluth S.P."/>
            <person name="Lee M.D."/>
            <person name="Amend J.P."/>
        </authorList>
    </citation>
    <scope>NUCLEOTIDE SEQUENCE [LARGE SCALE GENOMIC DNA]</scope>
    <source>
        <strain evidence="3">SURF_26</strain>
    </source>
</reference>
<dbReference type="AlphaFoldDB" id="A0A3A4QS96"/>
<gene>
    <name evidence="3" type="ORF">C4541_11330</name>
</gene>
<comment type="caution">
    <text evidence="3">The sequence shown here is derived from an EMBL/GenBank/DDBJ whole genome shotgun (WGS) entry which is preliminary data.</text>
</comment>
<evidence type="ECO:0000259" key="2">
    <source>
        <dbReference type="Pfam" id="PF00535"/>
    </source>
</evidence>
<evidence type="ECO:0000256" key="1">
    <source>
        <dbReference type="SAM" id="Phobius"/>
    </source>
</evidence>
<dbReference type="Gene3D" id="3.90.550.10">
    <property type="entry name" value="Spore Coat Polysaccharide Biosynthesis Protein SpsA, Chain A"/>
    <property type="match status" value="1"/>
</dbReference>
<feature type="transmembrane region" description="Helical" evidence="1">
    <location>
        <begin position="262"/>
        <end position="284"/>
    </location>
</feature>
<keyword evidence="1" id="KW-1133">Transmembrane helix</keyword>
<evidence type="ECO:0000313" key="4">
    <source>
        <dbReference type="Proteomes" id="UP000266426"/>
    </source>
</evidence>
<proteinExistence type="predicted"/>
<sequence length="315" mass="35838">MSIKVSIIIINYNTVDLLKKCLSSIKQYCTRDDIEIIVVDNNSHDNSVAMVQSEFPDVVLIASKTNLGFVKGNNLAAKQAKGKYVLLLNSDTELTEDGIDGIIDFMDKTPDAGVVGGKILFPNKTLQLSCRRFSLYLSEFINQTTGLVKGINPFASYIKMKHLDYGKSHIIDWVSGAYMLIRNDLINEIGLFDDEIFMFCEDMDLCKRVYNHGYSVYYFPGSTIIHYHGATAKKNPSRSIFYSFWSSSIYFRKHRGTRSAAFYKRTVFITWHLLKAFLILLGYISKSSKIKEKKLLFTDLISFYKHATHAAGDNK</sequence>
<feature type="domain" description="Glycosyltransferase 2-like" evidence="2">
    <location>
        <begin position="6"/>
        <end position="131"/>
    </location>
</feature>
<organism evidence="3 4">
    <name type="scientific">Candidatus Auribacter fodinae</name>
    <dbReference type="NCBI Taxonomy" id="2093366"/>
    <lineage>
        <taxon>Bacteria</taxon>
        <taxon>Pseudomonadati</taxon>
        <taxon>Candidatus Auribacterota</taxon>
        <taxon>Candidatus Auribacteria</taxon>
        <taxon>Candidatus Auribacterales</taxon>
        <taxon>Candidatus Auribacteraceae</taxon>
        <taxon>Candidatus Auribacter</taxon>
    </lineage>
</organism>
<dbReference type="CDD" id="cd04186">
    <property type="entry name" value="GT_2_like_c"/>
    <property type="match status" value="1"/>
</dbReference>
<keyword evidence="3" id="KW-0808">Transferase</keyword>
<dbReference type="SUPFAM" id="SSF53448">
    <property type="entry name" value="Nucleotide-diphospho-sugar transferases"/>
    <property type="match status" value="1"/>
</dbReference>
<protein>
    <submittedName>
        <fullName evidence="3">Glycosyltransferase family 2 protein</fullName>
    </submittedName>
</protein>
<dbReference type="EMBL" id="QZJZ01000089">
    <property type="protein sequence ID" value="RJP56870.1"/>
    <property type="molecule type" value="Genomic_DNA"/>
</dbReference>
<keyword evidence="1" id="KW-0472">Membrane</keyword>
<dbReference type="Proteomes" id="UP000266426">
    <property type="component" value="Unassembled WGS sequence"/>
</dbReference>
<dbReference type="InterPro" id="IPR029044">
    <property type="entry name" value="Nucleotide-diphossugar_trans"/>
</dbReference>
<dbReference type="PANTHER" id="PTHR43179">
    <property type="entry name" value="RHAMNOSYLTRANSFERASE WBBL"/>
    <property type="match status" value="1"/>
</dbReference>
<accession>A0A3A4QS96</accession>
<dbReference type="PANTHER" id="PTHR43179:SF7">
    <property type="entry name" value="RHAMNOSYLTRANSFERASE WBBL"/>
    <property type="match status" value="1"/>
</dbReference>